<keyword evidence="3" id="KW-1185">Reference proteome</keyword>
<gene>
    <name evidence="2" type="ORF">L211DRAFT_852784</name>
</gene>
<evidence type="ECO:0000313" key="3">
    <source>
        <dbReference type="Proteomes" id="UP000267821"/>
    </source>
</evidence>
<accession>A0A3N4LEK9</accession>
<feature type="region of interest" description="Disordered" evidence="1">
    <location>
        <begin position="693"/>
        <end position="725"/>
    </location>
</feature>
<dbReference type="AlphaFoldDB" id="A0A3N4LEK9"/>
<dbReference type="Proteomes" id="UP000267821">
    <property type="component" value="Unassembled WGS sequence"/>
</dbReference>
<organism evidence="2 3">
    <name type="scientific">Terfezia boudieri ATCC MYA-4762</name>
    <dbReference type="NCBI Taxonomy" id="1051890"/>
    <lineage>
        <taxon>Eukaryota</taxon>
        <taxon>Fungi</taxon>
        <taxon>Dikarya</taxon>
        <taxon>Ascomycota</taxon>
        <taxon>Pezizomycotina</taxon>
        <taxon>Pezizomycetes</taxon>
        <taxon>Pezizales</taxon>
        <taxon>Pezizaceae</taxon>
        <taxon>Terfezia</taxon>
    </lineage>
</organism>
<feature type="region of interest" description="Disordered" evidence="1">
    <location>
        <begin position="125"/>
        <end position="161"/>
    </location>
</feature>
<dbReference type="EMBL" id="ML121581">
    <property type="protein sequence ID" value="RPB19909.1"/>
    <property type="molecule type" value="Genomic_DNA"/>
</dbReference>
<feature type="compositionally biased region" description="Basic and acidic residues" evidence="1">
    <location>
        <begin position="693"/>
        <end position="715"/>
    </location>
</feature>
<feature type="region of interest" description="Disordered" evidence="1">
    <location>
        <begin position="61"/>
        <end position="86"/>
    </location>
</feature>
<evidence type="ECO:0000313" key="2">
    <source>
        <dbReference type="EMBL" id="RPB19909.1"/>
    </source>
</evidence>
<evidence type="ECO:0000256" key="1">
    <source>
        <dbReference type="SAM" id="MobiDB-lite"/>
    </source>
</evidence>
<proteinExistence type="predicted"/>
<sequence length="745" mass="82991">MSLLTAAAGTCLQAQAESHTPASELELPHDRDLRARTLTSLLAALSPVTDSLCNTAKPFNITQEGTSASDNTTTQQRSPSDSSTNASQTWLKVLNQVAQLLVREHEIVAVLPRRSGRTANVDLLVATDSSSDDDDDRNSDNLRKDDDDPRSSISSEDHGVRMNPIDGYLIARNARFNSPEPSPGNPFGKLIEICSPEDMLQYLNTYRHVSYRNHVRGIEVLFNAIVNAWNTFTTVHDAHFFDFTPIPVQEAYGHFIRRKALLRSFVTFYSVGKMRRRFHSKPFVAFNTEMASMRQAQVEAAFVLNFKPGESPLFTDTEMCVFEALLTDDRENSYPGLSAILSASRENNTNASYTKETAWDLHRLLLSVLHRAQSTVDTLYTQITSAPTSPFNFSTSLPDVENSMDRLHFLVHSSPSISAHMKSVESILSRAMVSRPTSELDQDEGVTDTSIEISVAYQQKRVGEECLWLAVRYQAALNSLTAEDTLPAEPVTLTLYEVSAGVRSKNELHDWKGVVRSIYSSHANSGSKSTTNMNISCEEAIQTLEEWARLEENRVLRATHILRKSSHEFYGCWHAEAVLGTLRHLSQFDRQKTFLPANIELAPFEHTFPNIGVSKRCCPVCVKLLSLLAPPFTSNDISDPSIVLSVHQNFYPSALPPYLPRGIAVKLLVWLEGLVRGAVGGLVMKRRLEKSKETAGSEEKVARAKSADSKGESPRKMVKRKRVKEPGLTDVMRQMGFVANGRVTE</sequence>
<name>A0A3N4LEK9_9PEZI</name>
<protein>
    <submittedName>
        <fullName evidence="2">Uncharacterized protein</fullName>
    </submittedName>
</protein>
<reference evidence="2 3" key="1">
    <citation type="journal article" date="2018" name="Nat. Ecol. Evol.">
        <title>Pezizomycetes genomes reveal the molecular basis of ectomycorrhizal truffle lifestyle.</title>
        <authorList>
            <person name="Murat C."/>
            <person name="Payen T."/>
            <person name="Noel B."/>
            <person name="Kuo A."/>
            <person name="Morin E."/>
            <person name="Chen J."/>
            <person name="Kohler A."/>
            <person name="Krizsan K."/>
            <person name="Balestrini R."/>
            <person name="Da Silva C."/>
            <person name="Montanini B."/>
            <person name="Hainaut M."/>
            <person name="Levati E."/>
            <person name="Barry K.W."/>
            <person name="Belfiori B."/>
            <person name="Cichocki N."/>
            <person name="Clum A."/>
            <person name="Dockter R.B."/>
            <person name="Fauchery L."/>
            <person name="Guy J."/>
            <person name="Iotti M."/>
            <person name="Le Tacon F."/>
            <person name="Lindquist E.A."/>
            <person name="Lipzen A."/>
            <person name="Malagnac F."/>
            <person name="Mello A."/>
            <person name="Molinier V."/>
            <person name="Miyauchi S."/>
            <person name="Poulain J."/>
            <person name="Riccioni C."/>
            <person name="Rubini A."/>
            <person name="Sitrit Y."/>
            <person name="Splivallo R."/>
            <person name="Traeger S."/>
            <person name="Wang M."/>
            <person name="Zifcakova L."/>
            <person name="Wipf D."/>
            <person name="Zambonelli A."/>
            <person name="Paolocci F."/>
            <person name="Nowrousian M."/>
            <person name="Ottonello S."/>
            <person name="Baldrian P."/>
            <person name="Spatafora J.W."/>
            <person name="Henrissat B."/>
            <person name="Nagy L.G."/>
            <person name="Aury J.M."/>
            <person name="Wincker P."/>
            <person name="Grigoriev I.V."/>
            <person name="Bonfante P."/>
            <person name="Martin F.M."/>
        </authorList>
    </citation>
    <scope>NUCLEOTIDE SEQUENCE [LARGE SCALE GENOMIC DNA]</scope>
    <source>
        <strain evidence="2 3">ATCC MYA-4762</strain>
    </source>
</reference>
<dbReference type="InParanoid" id="A0A3N4LEK9"/>
<dbReference type="OrthoDB" id="4817649at2759"/>
<feature type="compositionally biased region" description="Basic and acidic residues" evidence="1">
    <location>
        <begin position="138"/>
        <end position="160"/>
    </location>
</feature>